<keyword evidence="7" id="KW-0032">Aminotransferase</keyword>
<dbReference type="SUPFAM" id="SSF53383">
    <property type="entry name" value="PLP-dependent transferases"/>
    <property type="match status" value="1"/>
</dbReference>
<evidence type="ECO:0000313" key="7">
    <source>
        <dbReference type="EMBL" id="MER7376851.1"/>
    </source>
</evidence>
<evidence type="ECO:0000256" key="4">
    <source>
        <dbReference type="ARBA" id="ARBA00023125"/>
    </source>
</evidence>
<name>A0ABV1XZB4_9ACTN</name>
<dbReference type="GO" id="GO:0008483">
    <property type="term" value="F:transaminase activity"/>
    <property type="evidence" value="ECO:0007669"/>
    <property type="project" value="UniProtKB-KW"/>
</dbReference>
<dbReference type="InterPro" id="IPR051446">
    <property type="entry name" value="HTH_trans_reg/aminotransferase"/>
</dbReference>
<dbReference type="RefSeq" id="WP_190073580.1">
    <property type="nucleotide sequence ID" value="NZ_BNBM01000014.1"/>
</dbReference>
<dbReference type="InterPro" id="IPR015421">
    <property type="entry name" value="PyrdxlP-dep_Trfase_major"/>
</dbReference>
<dbReference type="CDD" id="cd00609">
    <property type="entry name" value="AAT_like"/>
    <property type="match status" value="1"/>
</dbReference>
<dbReference type="InterPro" id="IPR015422">
    <property type="entry name" value="PyrdxlP-dep_Trfase_small"/>
</dbReference>
<dbReference type="InterPro" id="IPR036390">
    <property type="entry name" value="WH_DNA-bd_sf"/>
</dbReference>
<keyword evidence="7" id="KW-0808">Transferase</keyword>
<sequence>MQERSSVAELAEQLRKELDRYSPGGKLPSSRALVERYRVSPVTVSRALGQLAAEGLVVTRPGAGAFRARPRTPLTAVGDTSWQEVALSADGAGDVVPRTVDASGVTICLATPPPGVIEFNGGYPHPTLQPEKAMAAALSRAGRRPGAWGRPPLEGLPELREWFAREIGGTVTAAEVLIAAGGQSALTTALRALTPPGAPVLVESPTYPGMLAIARAAGLRPVPVPVDAGGVKPALLADAFRATGARVFVCQPLFQNPTGTVLAPERRPEVLRIAREAGAFVVEDDYVRRLAHEDAGPLPRPLAADDPDGVVVHVSSLTKATSPSFRVGALAARGPVLERLRAIQIVDTFFVPRPLQEAALELVGSPAWPRHLRALSAELRSRRDAMTACLRLHLPELSLPHIPSGGYHLWLRLPDGTGGTSQAFGSGGESALTSAALRAGVAITPGRPYFSAEPPAGHMRLSFAAVAGEQEITEGVRRLRAACDEVL</sequence>
<accession>A0ABV1XZB4</accession>
<keyword evidence="3" id="KW-0805">Transcription regulation</keyword>
<dbReference type="Pfam" id="PF00392">
    <property type="entry name" value="GntR"/>
    <property type="match status" value="1"/>
</dbReference>
<protein>
    <submittedName>
        <fullName evidence="7">PLP-dependent aminotransferase family protein</fullName>
    </submittedName>
</protein>
<organism evidence="7 8">
    <name type="scientific">Streptomyces lanatus</name>
    <dbReference type="NCBI Taxonomy" id="66900"/>
    <lineage>
        <taxon>Bacteria</taxon>
        <taxon>Bacillati</taxon>
        <taxon>Actinomycetota</taxon>
        <taxon>Actinomycetes</taxon>
        <taxon>Kitasatosporales</taxon>
        <taxon>Streptomycetaceae</taxon>
        <taxon>Streptomyces</taxon>
    </lineage>
</organism>
<evidence type="ECO:0000256" key="1">
    <source>
        <dbReference type="ARBA" id="ARBA00005384"/>
    </source>
</evidence>
<gene>
    <name evidence="7" type="ORF">ABT384_29875</name>
</gene>
<dbReference type="PRINTS" id="PR00035">
    <property type="entry name" value="HTHGNTR"/>
</dbReference>
<dbReference type="InterPro" id="IPR036388">
    <property type="entry name" value="WH-like_DNA-bd_sf"/>
</dbReference>
<keyword evidence="5" id="KW-0804">Transcription</keyword>
<dbReference type="PANTHER" id="PTHR46577">
    <property type="entry name" value="HTH-TYPE TRANSCRIPTIONAL REGULATORY PROTEIN GABR"/>
    <property type="match status" value="1"/>
</dbReference>
<keyword evidence="8" id="KW-1185">Reference proteome</keyword>
<evidence type="ECO:0000256" key="2">
    <source>
        <dbReference type="ARBA" id="ARBA00022898"/>
    </source>
</evidence>
<comment type="similarity">
    <text evidence="1">In the C-terminal section; belongs to the class-I pyridoxal-phosphate-dependent aminotransferase family.</text>
</comment>
<dbReference type="Proteomes" id="UP001486207">
    <property type="component" value="Unassembled WGS sequence"/>
</dbReference>
<dbReference type="CDD" id="cd07377">
    <property type="entry name" value="WHTH_GntR"/>
    <property type="match status" value="1"/>
</dbReference>
<dbReference type="InterPro" id="IPR015424">
    <property type="entry name" value="PyrdxlP-dep_Trfase"/>
</dbReference>
<proteinExistence type="inferred from homology"/>
<dbReference type="PANTHER" id="PTHR46577:SF2">
    <property type="entry name" value="TRANSCRIPTIONAL REGULATORY PROTEIN"/>
    <property type="match status" value="1"/>
</dbReference>
<comment type="caution">
    <text evidence="7">The sequence shown here is derived from an EMBL/GenBank/DDBJ whole genome shotgun (WGS) entry which is preliminary data.</text>
</comment>
<dbReference type="Pfam" id="PF00155">
    <property type="entry name" value="Aminotran_1_2"/>
    <property type="match status" value="1"/>
</dbReference>
<feature type="domain" description="HTH gntR-type" evidence="6">
    <location>
        <begin position="4"/>
        <end position="70"/>
    </location>
</feature>
<evidence type="ECO:0000259" key="6">
    <source>
        <dbReference type="PROSITE" id="PS50949"/>
    </source>
</evidence>
<dbReference type="Gene3D" id="3.90.1150.10">
    <property type="entry name" value="Aspartate Aminotransferase, domain 1"/>
    <property type="match status" value="1"/>
</dbReference>
<evidence type="ECO:0000256" key="5">
    <source>
        <dbReference type="ARBA" id="ARBA00023163"/>
    </source>
</evidence>
<evidence type="ECO:0000256" key="3">
    <source>
        <dbReference type="ARBA" id="ARBA00023015"/>
    </source>
</evidence>
<keyword evidence="2" id="KW-0663">Pyridoxal phosphate</keyword>
<reference evidence="7 8" key="1">
    <citation type="submission" date="2024-06" db="EMBL/GenBank/DDBJ databases">
        <title>The Natural Products Discovery Center: Release of the First 8490 Sequenced Strains for Exploring Actinobacteria Biosynthetic Diversity.</title>
        <authorList>
            <person name="Kalkreuter E."/>
            <person name="Kautsar S.A."/>
            <person name="Yang D."/>
            <person name="Bader C.D."/>
            <person name="Teijaro C.N."/>
            <person name="Fluegel L."/>
            <person name="Davis C.M."/>
            <person name="Simpson J.R."/>
            <person name="Lauterbach L."/>
            <person name="Steele A.D."/>
            <person name="Gui C."/>
            <person name="Meng S."/>
            <person name="Li G."/>
            <person name="Viehrig K."/>
            <person name="Ye F."/>
            <person name="Su P."/>
            <person name="Kiefer A.F."/>
            <person name="Nichols A."/>
            <person name="Cepeda A.J."/>
            <person name="Yan W."/>
            <person name="Fan B."/>
            <person name="Jiang Y."/>
            <person name="Adhikari A."/>
            <person name="Zheng C.-J."/>
            <person name="Schuster L."/>
            <person name="Cowan T.M."/>
            <person name="Smanski M.J."/>
            <person name="Chevrette M.G."/>
            <person name="De Carvalho L.P.S."/>
            <person name="Shen B."/>
        </authorList>
    </citation>
    <scope>NUCLEOTIDE SEQUENCE [LARGE SCALE GENOMIC DNA]</scope>
    <source>
        <strain evidence="7 8">NPDC000155</strain>
    </source>
</reference>
<evidence type="ECO:0000313" key="8">
    <source>
        <dbReference type="Proteomes" id="UP001486207"/>
    </source>
</evidence>
<keyword evidence="4" id="KW-0238">DNA-binding</keyword>
<dbReference type="PROSITE" id="PS50949">
    <property type="entry name" value="HTH_GNTR"/>
    <property type="match status" value="1"/>
</dbReference>
<dbReference type="InterPro" id="IPR000524">
    <property type="entry name" value="Tscrpt_reg_HTH_GntR"/>
</dbReference>
<dbReference type="Gene3D" id="1.10.10.10">
    <property type="entry name" value="Winged helix-like DNA-binding domain superfamily/Winged helix DNA-binding domain"/>
    <property type="match status" value="1"/>
</dbReference>
<dbReference type="SUPFAM" id="SSF46785">
    <property type="entry name" value="Winged helix' DNA-binding domain"/>
    <property type="match status" value="1"/>
</dbReference>
<dbReference type="SMART" id="SM00345">
    <property type="entry name" value="HTH_GNTR"/>
    <property type="match status" value="1"/>
</dbReference>
<dbReference type="InterPro" id="IPR004839">
    <property type="entry name" value="Aminotransferase_I/II_large"/>
</dbReference>
<dbReference type="EMBL" id="JBEPFB010000015">
    <property type="protein sequence ID" value="MER7376851.1"/>
    <property type="molecule type" value="Genomic_DNA"/>
</dbReference>
<dbReference type="Gene3D" id="3.40.640.10">
    <property type="entry name" value="Type I PLP-dependent aspartate aminotransferase-like (Major domain)"/>
    <property type="match status" value="1"/>
</dbReference>